<evidence type="ECO:0000313" key="4">
    <source>
        <dbReference type="EMBL" id="EXJ91710.1"/>
    </source>
</evidence>
<comment type="caution">
    <text evidence="4">The sequence shown here is derived from an EMBL/GenBank/DDBJ whole genome shotgun (WGS) entry which is preliminary data.</text>
</comment>
<name>W9YPW3_9EURO</name>
<dbReference type="InterPro" id="IPR051911">
    <property type="entry name" value="SDR_oxidoreductase"/>
</dbReference>
<dbReference type="RefSeq" id="XP_007728600.1">
    <property type="nucleotide sequence ID" value="XM_007730410.1"/>
</dbReference>
<dbReference type="PRINTS" id="PR00080">
    <property type="entry name" value="SDRFAMILY"/>
</dbReference>
<reference evidence="4 5" key="1">
    <citation type="submission" date="2013-03" db="EMBL/GenBank/DDBJ databases">
        <title>The Genome Sequence of Capronia epimyces CBS 606.96.</title>
        <authorList>
            <consortium name="The Broad Institute Genomics Platform"/>
            <person name="Cuomo C."/>
            <person name="de Hoog S."/>
            <person name="Gorbushina A."/>
            <person name="Walker B."/>
            <person name="Young S.K."/>
            <person name="Zeng Q."/>
            <person name="Gargeya S."/>
            <person name="Fitzgerald M."/>
            <person name="Haas B."/>
            <person name="Abouelleil A."/>
            <person name="Allen A.W."/>
            <person name="Alvarado L."/>
            <person name="Arachchi H.M."/>
            <person name="Berlin A.M."/>
            <person name="Chapman S.B."/>
            <person name="Gainer-Dewar J."/>
            <person name="Goldberg J."/>
            <person name="Griggs A."/>
            <person name="Gujja S."/>
            <person name="Hansen M."/>
            <person name="Howarth C."/>
            <person name="Imamovic A."/>
            <person name="Ireland A."/>
            <person name="Larimer J."/>
            <person name="McCowan C."/>
            <person name="Murphy C."/>
            <person name="Pearson M."/>
            <person name="Poon T.W."/>
            <person name="Priest M."/>
            <person name="Roberts A."/>
            <person name="Saif S."/>
            <person name="Shea T."/>
            <person name="Sisk P."/>
            <person name="Sykes S."/>
            <person name="Wortman J."/>
            <person name="Nusbaum C."/>
            <person name="Birren B."/>
        </authorList>
    </citation>
    <scope>NUCLEOTIDE SEQUENCE [LARGE SCALE GENOMIC DNA]</scope>
    <source>
        <strain evidence="4 5">CBS 606.96</strain>
    </source>
</reference>
<evidence type="ECO:0000256" key="1">
    <source>
        <dbReference type="ARBA" id="ARBA00006484"/>
    </source>
</evidence>
<dbReference type="SUPFAM" id="SSF51735">
    <property type="entry name" value="NAD(P)-binding Rossmann-fold domains"/>
    <property type="match status" value="1"/>
</dbReference>
<evidence type="ECO:0000256" key="3">
    <source>
        <dbReference type="RuleBase" id="RU000363"/>
    </source>
</evidence>
<dbReference type="InterPro" id="IPR036291">
    <property type="entry name" value="NAD(P)-bd_dom_sf"/>
</dbReference>
<protein>
    <recommendedName>
        <fullName evidence="6">Oxidoreductase</fullName>
    </recommendedName>
</protein>
<dbReference type="PRINTS" id="PR00081">
    <property type="entry name" value="GDHRDH"/>
</dbReference>
<evidence type="ECO:0000256" key="2">
    <source>
        <dbReference type="ARBA" id="ARBA00023002"/>
    </source>
</evidence>
<dbReference type="InterPro" id="IPR002347">
    <property type="entry name" value="SDR_fam"/>
</dbReference>
<keyword evidence="5" id="KW-1185">Reference proteome</keyword>
<dbReference type="CDD" id="cd05374">
    <property type="entry name" value="17beta-HSD-like_SDR_c"/>
    <property type="match status" value="1"/>
</dbReference>
<dbReference type="STRING" id="1182542.W9YPW3"/>
<dbReference type="Pfam" id="PF00106">
    <property type="entry name" value="adh_short"/>
    <property type="match status" value="1"/>
</dbReference>
<dbReference type="eggNOG" id="KOG1209">
    <property type="taxonomic scope" value="Eukaryota"/>
</dbReference>
<dbReference type="PANTHER" id="PTHR43976">
    <property type="entry name" value="SHORT CHAIN DEHYDROGENASE"/>
    <property type="match status" value="1"/>
</dbReference>
<organism evidence="4 5">
    <name type="scientific">Capronia epimyces CBS 606.96</name>
    <dbReference type="NCBI Taxonomy" id="1182542"/>
    <lineage>
        <taxon>Eukaryota</taxon>
        <taxon>Fungi</taxon>
        <taxon>Dikarya</taxon>
        <taxon>Ascomycota</taxon>
        <taxon>Pezizomycotina</taxon>
        <taxon>Eurotiomycetes</taxon>
        <taxon>Chaetothyriomycetidae</taxon>
        <taxon>Chaetothyriales</taxon>
        <taxon>Herpotrichiellaceae</taxon>
        <taxon>Capronia</taxon>
    </lineage>
</organism>
<dbReference type="GeneID" id="19164400"/>
<dbReference type="Proteomes" id="UP000019478">
    <property type="component" value="Unassembled WGS sequence"/>
</dbReference>
<dbReference type="AlphaFoldDB" id="W9YPW3"/>
<dbReference type="GO" id="GO:0016491">
    <property type="term" value="F:oxidoreductase activity"/>
    <property type="evidence" value="ECO:0007669"/>
    <property type="project" value="UniProtKB-KW"/>
</dbReference>
<comment type="similarity">
    <text evidence="1 3">Belongs to the short-chain dehydrogenases/reductases (SDR) family.</text>
</comment>
<accession>W9YPW3</accession>
<dbReference type="PANTHER" id="PTHR43976:SF16">
    <property type="entry name" value="SHORT-CHAIN DEHYDROGENASE_REDUCTASE FAMILY PROTEIN"/>
    <property type="match status" value="1"/>
</dbReference>
<dbReference type="OrthoDB" id="1274115at2759"/>
<proteinExistence type="inferred from homology"/>
<evidence type="ECO:0008006" key="6">
    <source>
        <dbReference type="Google" id="ProtNLM"/>
    </source>
</evidence>
<dbReference type="EMBL" id="AMGY01000001">
    <property type="protein sequence ID" value="EXJ91710.1"/>
    <property type="molecule type" value="Genomic_DNA"/>
</dbReference>
<dbReference type="Gene3D" id="3.40.50.720">
    <property type="entry name" value="NAD(P)-binding Rossmann-like Domain"/>
    <property type="match status" value="1"/>
</dbReference>
<sequence>MGAATATATPGRVWVITGCSSGLGKELALAVLKHNDRVIATSRNIGRLEELRKAGAATLQLDPNTDLALLRQFADEAINVYGKVDVLVNNAAYVAYGTIEETSPEYTLQQYQTNVFSVLNMSRAFLPHFRSRGTGVIASLGSIGSRLKSPNMGLYLGTKAALRSMHLALDLEVRPLGIQTCLIQPGRFRTPLLSSDGDTTNVRHADSDAALISAYDKLRSASIESSKAVHGRQLGDPALGAQRIYEVLTLSGMAQAKGEIPPELLLGTDAYEATKTILEQEIKVAEQWREVSCSTDFQDGLGVL</sequence>
<keyword evidence="2" id="KW-0560">Oxidoreductase</keyword>
<dbReference type="HOGENOM" id="CLU_010194_2_9_1"/>
<gene>
    <name evidence="4" type="ORF">A1O3_00260</name>
</gene>
<evidence type="ECO:0000313" key="5">
    <source>
        <dbReference type="Proteomes" id="UP000019478"/>
    </source>
</evidence>